<dbReference type="EMBL" id="CP000353">
    <property type="protein sequence ID" value="ABF12595.1"/>
    <property type="molecule type" value="Genomic_DNA"/>
</dbReference>
<proteinExistence type="predicted"/>
<dbReference type="eggNOG" id="COG3563">
    <property type="taxonomic scope" value="Bacteria"/>
</dbReference>
<accession>Q1LB81</accession>
<protein>
    <submittedName>
        <fullName evidence="1">Capsule polysaccharide modification protein</fullName>
    </submittedName>
</protein>
<dbReference type="InterPro" id="IPR007833">
    <property type="entry name" value="Capsule_polysaccharide_synth"/>
</dbReference>
<dbReference type="CDD" id="cd16440">
    <property type="entry name" value="beta_Kdo_transferase_KpsC_1"/>
    <property type="match status" value="1"/>
</dbReference>
<sequence length="682" mass="75399">MVFAVVTPGLWRTPGLRRFFHEGVAFRPRQHVDAVLGWGDKPSSIKARAWAARRHLPFLSVEDGFLRSIHPGRSRQGLLSLVVDDLGIYYDAHHPSRLEQYIAQGDASAAERDAGARAMQLVLQHRLSKYNHMGELQLPSSTPGKPRVLVVDQTEGDLSLLRGGASADTFARMIAVALADHPAAEIWIKTHPDVLSGKRRGHYEQCRLDSRVHFLAQECCPLSLLTQMDHVYVATSHMGFEALMVGKPVTCFGLPWYAGWGLTHDVHPEAARLALRRGGKRNVVDLFVAAYIQYTRYIHPVTGESASIFDVIKWLACNKAIEQEGRAPTYCVGMSLWKRATVMPFLAASTIRSLRHLSPDKLSRLPQDSTIALWGDRHAGLIARARARGLTVLQMEDGFVRSAGLGSDLHAPLSLAIDPHGVHYDPKSASKLEQLLSTSTVNHDDAARGRRIRESLVRNGIDKYNLDHATTPVLPAQALGRRIILVIGQVEDDASVRIGSTLVKGNDALIAVTRRANPDAWLIYKSHPDVEAGNRIGSLKPASETLADQIITEASLGACLVLADEVHVMTSLSGFEALLRGKVVHCYGAPFYAGWGLTTDHFPLPRRQRRLTLDELVFVALCLYPRYRLPGVEGFCSVEDVVDWLAKRKGARRGRTGESWLVRQGRKAGHLAHSVLQHARYV</sequence>
<dbReference type="Proteomes" id="UP000002429">
    <property type="component" value="Plasmid megaplasmid"/>
</dbReference>
<dbReference type="GO" id="GO:0000271">
    <property type="term" value="P:polysaccharide biosynthetic process"/>
    <property type="evidence" value="ECO:0007669"/>
    <property type="project" value="InterPro"/>
</dbReference>
<organism evidence="1 2">
    <name type="scientific">Cupriavidus metallidurans (strain ATCC 43123 / DSM 2839 / NBRC 102507 / CH34)</name>
    <name type="common">Ralstonia metallidurans</name>
    <dbReference type="NCBI Taxonomy" id="266264"/>
    <lineage>
        <taxon>Bacteria</taxon>
        <taxon>Pseudomonadati</taxon>
        <taxon>Pseudomonadota</taxon>
        <taxon>Betaproteobacteria</taxon>
        <taxon>Burkholderiales</taxon>
        <taxon>Burkholderiaceae</taxon>
        <taxon>Cupriavidus</taxon>
    </lineage>
</organism>
<reference evidence="2" key="1">
    <citation type="journal article" date="2010" name="PLoS ONE">
        <title>The complete genome sequence of Cupriavidus metallidurans strain CH34, a master survivalist in harsh and anthropogenic environments.</title>
        <authorList>
            <person name="Janssen P.J."/>
            <person name="Van Houdt R."/>
            <person name="Moors H."/>
            <person name="Monsieurs P."/>
            <person name="Morin N."/>
            <person name="Michaux A."/>
            <person name="Benotmane M.A."/>
            <person name="Leys N."/>
            <person name="Vallaeys T."/>
            <person name="Lapidus A."/>
            <person name="Monchy S."/>
            <person name="Medigue C."/>
            <person name="Taghavi S."/>
            <person name="McCorkle S."/>
            <person name="Dunn J."/>
            <person name="van der Lelie D."/>
            <person name="Mergeay M."/>
        </authorList>
    </citation>
    <scope>NUCLEOTIDE SEQUENCE [LARGE SCALE GENOMIC DNA]</scope>
    <source>
        <strain evidence="2">ATCC 43123 / DSM 2839 / NBRC 102507 / CH34</strain>
    </source>
</reference>
<geneLocation type="plasmid" evidence="1 2">
    <name>megaplasmid</name>
</geneLocation>
<keyword evidence="2" id="KW-1185">Reference proteome</keyword>
<dbReference type="CDD" id="cd16439">
    <property type="entry name" value="beta_Kdo_transferase_KpsC_2"/>
    <property type="match status" value="1"/>
</dbReference>
<dbReference type="AlphaFoldDB" id="Q1LB81"/>
<gene>
    <name evidence="1" type="primary">kpsC</name>
    <name evidence="1" type="ordered locus">Rmet_5736</name>
</gene>
<dbReference type="RefSeq" id="WP_011520137.1">
    <property type="nucleotide sequence ID" value="NC_007974.2"/>
</dbReference>
<evidence type="ECO:0000313" key="2">
    <source>
        <dbReference type="Proteomes" id="UP000002429"/>
    </source>
</evidence>
<dbReference type="GO" id="GO:0015774">
    <property type="term" value="P:polysaccharide transport"/>
    <property type="evidence" value="ECO:0007669"/>
    <property type="project" value="InterPro"/>
</dbReference>
<dbReference type="Pfam" id="PF05159">
    <property type="entry name" value="Capsule_synth"/>
    <property type="match status" value="3"/>
</dbReference>
<evidence type="ECO:0000313" key="1">
    <source>
        <dbReference type="EMBL" id="ABF12595.1"/>
    </source>
</evidence>
<keyword evidence="1" id="KW-0614">Plasmid</keyword>
<dbReference type="KEGG" id="rme:Rmet_5736"/>
<name>Q1LB81_CUPMC</name>
<dbReference type="HOGENOM" id="CLU_025998_0_0_4"/>